<evidence type="ECO:0000256" key="3">
    <source>
        <dbReference type="ARBA" id="ARBA00036324"/>
    </source>
</evidence>
<evidence type="ECO:0000256" key="2">
    <source>
        <dbReference type="ARBA" id="ARBA00023235"/>
    </source>
</evidence>
<dbReference type="RefSeq" id="WP_213126828.1">
    <property type="nucleotide sequence ID" value="NZ_JAGYPG010000004.1"/>
</dbReference>
<dbReference type="GO" id="GO:0006004">
    <property type="term" value="P:fucose metabolic process"/>
    <property type="evidence" value="ECO:0007669"/>
    <property type="project" value="TreeGrafter"/>
</dbReference>
<dbReference type="Pfam" id="PF05025">
    <property type="entry name" value="RbsD_FucU"/>
    <property type="match status" value="1"/>
</dbReference>
<dbReference type="GO" id="GO:0062193">
    <property type="term" value="F:D-ribose pyranase activity"/>
    <property type="evidence" value="ECO:0007669"/>
    <property type="project" value="UniProtKB-EC"/>
</dbReference>
<proteinExistence type="predicted"/>
<dbReference type="PANTHER" id="PTHR31690:SF4">
    <property type="entry name" value="FUCOSE MUTAROTASE"/>
    <property type="match status" value="1"/>
</dbReference>
<dbReference type="GO" id="GO:0042806">
    <property type="term" value="F:fucose binding"/>
    <property type="evidence" value="ECO:0007669"/>
    <property type="project" value="TreeGrafter"/>
</dbReference>
<reference evidence="4 5" key="1">
    <citation type="submission" date="2021-05" db="EMBL/GenBank/DDBJ databases">
        <title>Novel Bacillus species.</title>
        <authorList>
            <person name="Liu G."/>
        </authorList>
    </citation>
    <scope>NUCLEOTIDE SEQUENCE [LARGE SCALE GENOMIC DNA]</scope>
    <source>
        <strain evidence="5">FJAT-49780</strain>
    </source>
</reference>
<comment type="catalytic activity">
    <reaction evidence="3">
        <text>alpha-L-fucose = beta-L-fucose</text>
        <dbReference type="Rhea" id="RHEA:25580"/>
        <dbReference type="ChEBI" id="CHEBI:42548"/>
        <dbReference type="ChEBI" id="CHEBI:42589"/>
        <dbReference type="EC" id="5.1.3.29"/>
    </reaction>
</comment>
<comment type="caution">
    <text evidence="4">The sequence shown here is derived from an EMBL/GenBank/DDBJ whole genome shotgun (WGS) entry which is preliminary data.</text>
</comment>
<gene>
    <name evidence="4" type="ORF">KHA97_21440</name>
</gene>
<keyword evidence="2 4" id="KW-0413">Isomerase</keyword>
<protein>
    <submittedName>
        <fullName evidence="4">Fucose isomerase</fullName>
    </submittedName>
</protein>
<dbReference type="Gene3D" id="3.40.1650.10">
    <property type="entry name" value="RbsD-like domain"/>
    <property type="match status" value="1"/>
</dbReference>
<comment type="catalytic activity">
    <reaction evidence="1">
        <text>beta-D-ribopyranose = beta-D-ribofuranose</text>
        <dbReference type="Rhea" id="RHEA:25432"/>
        <dbReference type="ChEBI" id="CHEBI:27476"/>
        <dbReference type="ChEBI" id="CHEBI:47002"/>
        <dbReference type="EC" id="5.4.99.62"/>
    </reaction>
</comment>
<dbReference type="SUPFAM" id="SSF102546">
    <property type="entry name" value="RbsD-like"/>
    <property type="match status" value="1"/>
</dbReference>
<evidence type="ECO:0000256" key="1">
    <source>
        <dbReference type="ARBA" id="ARBA00000223"/>
    </source>
</evidence>
<evidence type="ECO:0000313" key="4">
    <source>
        <dbReference type="EMBL" id="MBS4197614.1"/>
    </source>
</evidence>
<evidence type="ECO:0000313" key="5">
    <source>
        <dbReference type="Proteomes" id="UP000681414"/>
    </source>
</evidence>
<dbReference type="Proteomes" id="UP000681414">
    <property type="component" value="Unassembled WGS sequence"/>
</dbReference>
<accession>A0A942YJ19</accession>
<dbReference type="EMBL" id="JAGYPG010000004">
    <property type="protein sequence ID" value="MBS4197614.1"/>
    <property type="molecule type" value="Genomic_DNA"/>
</dbReference>
<dbReference type="InterPro" id="IPR007721">
    <property type="entry name" value="RbsD_FucU"/>
</dbReference>
<keyword evidence="5" id="KW-1185">Reference proteome</keyword>
<dbReference type="InterPro" id="IPR050443">
    <property type="entry name" value="RbsD/FucU_mutarotase"/>
</dbReference>
<dbReference type="AlphaFoldDB" id="A0A942YJ19"/>
<sequence>MLKNIPAIISPELLKTLIEMGHGDEIVLADGNFPAASHASHLIRCDGHGIPEILDAILQLMPLDTYVEYPISLMAVSQGDDLKPVIWDEYKKVIEKNSDVKHGIQMLERFKFYEHAKRAYAIVASGESALYANVILKKGVIENN</sequence>
<organism evidence="4 5">
    <name type="scientific">Lederbergia citri</name>
    <dbReference type="NCBI Taxonomy" id="2833580"/>
    <lineage>
        <taxon>Bacteria</taxon>
        <taxon>Bacillati</taxon>
        <taxon>Bacillota</taxon>
        <taxon>Bacilli</taxon>
        <taxon>Bacillales</taxon>
        <taxon>Bacillaceae</taxon>
        <taxon>Lederbergia</taxon>
    </lineage>
</organism>
<name>A0A942YJ19_9BACI</name>
<dbReference type="GO" id="GO:0036373">
    <property type="term" value="F:L-fucose mutarotase activity"/>
    <property type="evidence" value="ECO:0007669"/>
    <property type="project" value="UniProtKB-EC"/>
</dbReference>
<dbReference type="InterPro" id="IPR023750">
    <property type="entry name" value="RbsD-like_sf"/>
</dbReference>
<dbReference type="PANTHER" id="PTHR31690">
    <property type="entry name" value="FUCOSE MUTAROTASE"/>
    <property type="match status" value="1"/>
</dbReference>